<dbReference type="InterPro" id="IPR025714">
    <property type="entry name" value="Methyltranfer_dom"/>
</dbReference>
<dbReference type="Gene3D" id="3.40.50.150">
    <property type="entry name" value="Vaccinia Virus protein VP39"/>
    <property type="match status" value="1"/>
</dbReference>
<dbReference type="PANTHER" id="PTHR43861">
    <property type="entry name" value="TRANS-ACONITATE 2-METHYLTRANSFERASE-RELATED"/>
    <property type="match status" value="1"/>
</dbReference>
<reference evidence="2 3" key="1">
    <citation type="submission" date="2019-02" db="EMBL/GenBank/DDBJ databases">
        <title>Draft genome sequence of Muricauda sp. 176CP4-71.</title>
        <authorList>
            <person name="Park J.-S."/>
        </authorList>
    </citation>
    <scope>NUCLEOTIDE SEQUENCE [LARGE SCALE GENOMIC DNA]</scope>
    <source>
        <strain evidence="2 3">176CP4-71</strain>
    </source>
</reference>
<protein>
    <submittedName>
        <fullName evidence="2">Methyltransferase domain-containing protein</fullName>
    </submittedName>
</protein>
<dbReference type="CDD" id="cd02440">
    <property type="entry name" value="AdoMet_MTases"/>
    <property type="match status" value="1"/>
</dbReference>
<keyword evidence="2" id="KW-0489">Methyltransferase</keyword>
<name>A0A4Q8QIX0_9FLAO</name>
<dbReference type="SUPFAM" id="SSF53335">
    <property type="entry name" value="S-adenosyl-L-methionine-dependent methyltransferases"/>
    <property type="match status" value="1"/>
</dbReference>
<dbReference type="InterPro" id="IPR029063">
    <property type="entry name" value="SAM-dependent_MTases_sf"/>
</dbReference>
<dbReference type="OrthoDB" id="9784101at2"/>
<proteinExistence type="predicted"/>
<comment type="caution">
    <text evidence="2">The sequence shown here is derived from an EMBL/GenBank/DDBJ whole genome shotgun (WGS) entry which is preliminary data.</text>
</comment>
<evidence type="ECO:0000313" key="3">
    <source>
        <dbReference type="Proteomes" id="UP000291981"/>
    </source>
</evidence>
<dbReference type="GO" id="GO:0032259">
    <property type="term" value="P:methylation"/>
    <property type="evidence" value="ECO:0007669"/>
    <property type="project" value="UniProtKB-KW"/>
</dbReference>
<evidence type="ECO:0000259" key="1">
    <source>
        <dbReference type="Pfam" id="PF13847"/>
    </source>
</evidence>
<dbReference type="Pfam" id="PF13847">
    <property type="entry name" value="Methyltransf_31"/>
    <property type="match status" value="1"/>
</dbReference>
<dbReference type="AlphaFoldDB" id="A0A4Q8QIX0"/>
<accession>A0A4Q8QIX0</accession>
<keyword evidence="3" id="KW-1185">Reference proteome</keyword>
<evidence type="ECO:0000313" key="2">
    <source>
        <dbReference type="EMBL" id="TAI49817.1"/>
    </source>
</evidence>
<keyword evidence="2" id="KW-0808">Transferase</keyword>
<dbReference type="EMBL" id="SGIU01000001">
    <property type="protein sequence ID" value="TAI49817.1"/>
    <property type="molecule type" value="Genomic_DNA"/>
</dbReference>
<dbReference type="Proteomes" id="UP000291981">
    <property type="component" value="Unassembled WGS sequence"/>
</dbReference>
<feature type="domain" description="Methyltransferase" evidence="1">
    <location>
        <begin position="47"/>
        <end position="163"/>
    </location>
</feature>
<gene>
    <name evidence="2" type="ORF">EW142_03095</name>
</gene>
<dbReference type="GO" id="GO:0008168">
    <property type="term" value="F:methyltransferase activity"/>
    <property type="evidence" value="ECO:0007669"/>
    <property type="project" value="UniProtKB-KW"/>
</dbReference>
<organism evidence="2 3">
    <name type="scientific">Flagellimonas allohymeniacidonis</name>
    <dbReference type="NCBI Taxonomy" id="2517819"/>
    <lineage>
        <taxon>Bacteria</taxon>
        <taxon>Pseudomonadati</taxon>
        <taxon>Bacteroidota</taxon>
        <taxon>Flavobacteriia</taxon>
        <taxon>Flavobacteriales</taxon>
        <taxon>Flavobacteriaceae</taxon>
        <taxon>Flagellimonas</taxon>
    </lineage>
</organism>
<sequence>MKQIGLMLGLLVSIQIQAQYSAYDWEDRDTWMKTTSLLAKAGVEIGDSVADIGCHEGYLSMHLARKVSTSGRVYSVDVRDDRLATLRRNANDRGFTNIVTILGDYDDPKLPDNTLDHVFVIDTYHEIRAHKKVLGHIRKALKKGGGLMVMEKLKKKVRGKSREDQVDAHSLSMGYVRKELELAGFEIVDQINDHGLWEREADKQMWVLFAIKP</sequence>